<dbReference type="Proteomes" id="UP000770717">
    <property type="component" value="Unassembled WGS sequence"/>
</dbReference>
<keyword evidence="1" id="KW-0732">Signal</keyword>
<evidence type="ECO:0000313" key="2">
    <source>
        <dbReference type="EMBL" id="KAG9461905.1"/>
    </source>
</evidence>
<dbReference type="AlphaFoldDB" id="A0A8J6E3Z7"/>
<evidence type="ECO:0008006" key="4">
    <source>
        <dbReference type="Google" id="ProtNLM"/>
    </source>
</evidence>
<comment type="caution">
    <text evidence="2">The sequence shown here is derived from an EMBL/GenBank/DDBJ whole genome shotgun (WGS) entry which is preliminary data.</text>
</comment>
<feature type="chain" id="PRO_5035248149" description="Secreted protein" evidence="1">
    <location>
        <begin position="30"/>
        <end position="93"/>
    </location>
</feature>
<organism evidence="2 3">
    <name type="scientific">Eleutherodactylus coqui</name>
    <name type="common">Puerto Rican coqui</name>
    <dbReference type="NCBI Taxonomy" id="57060"/>
    <lineage>
        <taxon>Eukaryota</taxon>
        <taxon>Metazoa</taxon>
        <taxon>Chordata</taxon>
        <taxon>Craniata</taxon>
        <taxon>Vertebrata</taxon>
        <taxon>Euteleostomi</taxon>
        <taxon>Amphibia</taxon>
        <taxon>Batrachia</taxon>
        <taxon>Anura</taxon>
        <taxon>Neobatrachia</taxon>
        <taxon>Hyloidea</taxon>
        <taxon>Eleutherodactylidae</taxon>
        <taxon>Eleutherodactylinae</taxon>
        <taxon>Eleutherodactylus</taxon>
        <taxon>Eleutherodactylus</taxon>
    </lineage>
</organism>
<evidence type="ECO:0000256" key="1">
    <source>
        <dbReference type="SAM" id="SignalP"/>
    </source>
</evidence>
<name>A0A8J6E3Z7_ELECQ</name>
<feature type="signal peptide" evidence="1">
    <location>
        <begin position="1"/>
        <end position="29"/>
    </location>
</feature>
<accession>A0A8J6E3Z7</accession>
<proteinExistence type="predicted"/>
<keyword evidence="3" id="KW-1185">Reference proteome</keyword>
<reference evidence="2" key="1">
    <citation type="thesis" date="2020" institute="ProQuest LLC" country="789 East Eisenhower Parkway, Ann Arbor, MI, USA">
        <title>Comparative Genomics and Chromosome Evolution.</title>
        <authorList>
            <person name="Mudd A.B."/>
        </authorList>
    </citation>
    <scope>NUCLEOTIDE SEQUENCE</scope>
    <source>
        <strain evidence="2">HN-11 Male</strain>
        <tissue evidence="2">Kidney and liver</tissue>
    </source>
</reference>
<protein>
    <recommendedName>
        <fullName evidence="4">Secreted protein</fullName>
    </recommendedName>
</protein>
<dbReference type="EMBL" id="WNTK01015462">
    <property type="protein sequence ID" value="KAG9461905.1"/>
    <property type="molecule type" value="Genomic_DNA"/>
</dbReference>
<gene>
    <name evidence="2" type="ORF">GDO78_015438</name>
</gene>
<evidence type="ECO:0000313" key="3">
    <source>
        <dbReference type="Proteomes" id="UP000770717"/>
    </source>
</evidence>
<sequence>MSLRELYAKNSRWSILCIQLFCSAGGLQAEYKCNQRSRGEYSTMDSKDRMWSVLSSPQLNDKFYAHLKIIVQPKSERWEHLHTMIIGNTMAFE</sequence>